<accession>A0A9Q6YZF3</accession>
<evidence type="ECO:0000313" key="2">
    <source>
        <dbReference type="Proteomes" id="UP000595373"/>
    </source>
</evidence>
<dbReference type="AlphaFoldDB" id="A0A9Q6YZF3"/>
<gene>
    <name evidence="1" type="ORF">JFL49_08620</name>
</gene>
<proteinExistence type="predicted"/>
<dbReference type="RefSeq" id="WP_075294208.1">
    <property type="nucleotide sequence ID" value="NZ_CP018802.1"/>
</dbReference>
<dbReference type="Proteomes" id="UP000595373">
    <property type="component" value="Chromosome"/>
</dbReference>
<evidence type="ECO:0000313" key="1">
    <source>
        <dbReference type="EMBL" id="QQF82108.1"/>
    </source>
</evidence>
<sequence length="84" mass="9891">MAIQIDGMMIFNLLVGVAVFFIGLWFKRLDKDFGELQQEIKDIKQDYQSKEMAQQINRSVETQLDRILSKLNQIEQKLDNKVDK</sequence>
<keyword evidence="2" id="KW-1185">Reference proteome</keyword>
<dbReference type="EMBL" id="CP066558">
    <property type="protein sequence ID" value="QQF82108.1"/>
    <property type="molecule type" value="Genomic_DNA"/>
</dbReference>
<name>A0A9Q6YZF3_HISSO</name>
<organism evidence="1 2">
    <name type="scientific">Histophilus somni</name>
    <name type="common">Haemophilus somnus</name>
    <dbReference type="NCBI Taxonomy" id="731"/>
    <lineage>
        <taxon>Bacteria</taxon>
        <taxon>Pseudomonadati</taxon>
        <taxon>Pseudomonadota</taxon>
        <taxon>Gammaproteobacteria</taxon>
        <taxon>Pasteurellales</taxon>
        <taxon>Pasteurellaceae</taxon>
        <taxon>Histophilus</taxon>
    </lineage>
</organism>
<protein>
    <submittedName>
        <fullName evidence="1">Uncharacterized protein</fullName>
    </submittedName>
</protein>
<reference evidence="1 2" key="1">
    <citation type="submission" date="2020-12" db="EMBL/GenBank/DDBJ databases">
        <title>ASc-MMNZ-VFA-070.</title>
        <authorList>
            <person name="Schryvers A."/>
            <person name="Mostafa Nazari M."/>
            <person name="Farshchi Andisi V."/>
            <person name="Timsit E."/>
            <person name="Walter Morck D."/>
        </authorList>
    </citation>
    <scope>NUCLEOTIDE SEQUENCE [LARGE SCALE GENOMIC DNA]</scope>
    <source>
        <strain evidence="1 2">ASc-MMNZ-VFA-070</strain>
    </source>
</reference>
<dbReference type="OrthoDB" id="5679238at2"/>